<sequence>MKPTGTDPRILALAAEVAKSPEQNVPVILLKLKEIINTIPLGSSELKKIKQDIYCYDLIQYCLLVLSQDCSRIQGGWTTISQLTQILSHCCVGLDPGEDAEEFYNELLPSAVENFLVLGRRLQTCFINAAKAEEKDELLHFFQIVTDSLFWLLGGHVQLIQNVLYNGHFLHLLQTDNQIDSTVMAMLQNILQLNSGDLLRIEGKTLHSILNEIVFKLLSTSPVMRSTATKLLLLMVESHQDILILLRLSACYKGLRSLLKKQETKTEFSQELKQLIELLSPKAYQEEEEQQKLHQAACLIQAYWKGFQTRKRLKKLTSAVIALQRSFRRKKMSSLLFIIGIRKKFQKNKHSKQYRKQQNLRKHHSEYVVIVGVVFLGQVEKHNQEIEEKSALIIQKHWRGYKERKNFHHQRPSLMEYKAAVTLQRAVLKFLAKCRKKKKPFIPWQGLQELTDARRVELKQQVDDYVKKHPGSQLSDVASRELHAHAQERLQHYFMGRALEERAQQHREALMAQISTNIEQLMKAPSLKEAEGKEPELFLSRSRPVAAKAKEAHHTTLKHIQAPWWKKLGEEPGDEIDVPKDELSVELGTLFIGGTKPP</sequence>
<reference evidence="1" key="2">
    <citation type="submission" date="2025-08" db="UniProtKB">
        <authorList>
            <consortium name="Ensembl"/>
        </authorList>
    </citation>
    <scope>IDENTIFICATION</scope>
</reference>
<dbReference type="SMART" id="SM00015">
    <property type="entry name" value="IQ"/>
    <property type="match status" value="2"/>
</dbReference>
<dbReference type="GO" id="GO:0019899">
    <property type="term" value="F:enzyme binding"/>
    <property type="evidence" value="ECO:0007669"/>
    <property type="project" value="Ensembl"/>
</dbReference>
<evidence type="ECO:0000313" key="1">
    <source>
        <dbReference type="Ensembl" id="ENSOGAP00000003813.2"/>
    </source>
</evidence>
<dbReference type="PANTHER" id="PTHR15673">
    <property type="entry name" value="IQ CALMODULIN-BINDING MOTIF CONTAINING PROTEIN 1"/>
    <property type="match status" value="1"/>
</dbReference>
<dbReference type="GeneTree" id="ENSGT00390000002188"/>
<keyword evidence="2" id="KW-1185">Reference proteome</keyword>
<dbReference type="Pfam" id="PF00612">
    <property type="entry name" value="IQ"/>
    <property type="match status" value="2"/>
</dbReference>
<dbReference type="GO" id="GO:0061824">
    <property type="term" value="P:cytosolic ciliogenesis"/>
    <property type="evidence" value="ECO:0007669"/>
    <property type="project" value="Ensembl"/>
</dbReference>
<dbReference type="AlphaFoldDB" id="H0WPJ6"/>
<dbReference type="EMBL" id="AAQR03117757">
    <property type="status" value="NOT_ANNOTATED_CDS"/>
    <property type="molecule type" value="Genomic_DNA"/>
</dbReference>
<dbReference type="HOGENOM" id="CLU_035387_0_0_1"/>
<reference evidence="2" key="1">
    <citation type="submission" date="2011-03" db="EMBL/GenBank/DDBJ databases">
        <title>Version 3 of the genome sequence of Otolemur garnettii (Bushbaby).</title>
        <authorList>
            <consortium name="The Broad Institute Genome Sequencing Platform"/>
            <person name="Di Palma F."/>
            <person name="Johnson J."/>
            <person name="Lander E.S."/>
            <person name="Lindblad-Toh K."/>
            <person name="Jaffe D.B."/>
            <person name="Gnerre S."/>
            <person name="MacCallum I."/>
            <person name="Przybylski D."/>
            <person name="Ribeiro F.J."/>
            <person name="Burton J.N."/>
            <person name="Walker B.J."/>
            <person name="Sharpe T."/>
            <person name="Hall G."/>
        </authorList>
    </citation>
    <scope>NUCLEOTIDE SEQUENCE [LARGE SCALE GENOMIC DNA]</scope>
</reference>
<evidence type="ECO:0000313" key="2">
    <source>
        <dbReference type="Proteomes" id="UP000005225"/>
    </source>
</evidence>
<dbReference type="Gene3D" id="1.20.5.190">
    <property type="match status" value="2"/>
</dbReference>
<protein>
    <submittedName>
        <fullName evidence="1">IQ motif containing B1</fullName>
    </submittedName>
</protein>
<dbReference type="InParanoid" id="H0WPJ6"/>
<dbReference type="GO" id="GO:0005813">
    <property type="term" value="C:centrosome"/>
    <property type="evidence" value="ECO:0007669"/>
    <property type="project" value="Ensembl"/>
</dbReference>
<dbReference type="EMBL" id="AAQR03117758">
    <property type="status" value="NOT_ANNOTATED_CDS"/>
    <property type="molecule type" value="Genomic_DNA"/>
</dbReference>
<dbReference type="EMBL" id="AAQR03117760">
    <property type="status" value="NOT_ANNOTATED_CDS"/>
    <property type="molecule type" value="Genomic_DNA"/>
</dbReference>
<dbReference type="GO" id="GO:0001750">
    <property type="term" value="C:photoreceptor outer segment"/>
    <property type="evidence" value="ECO:0007669"/>
    <property type="project" value="Ensembl"/>
</dbReference>
<dbReference type="OMA" id="DDYIRLH"/>
<accession>H0WPJ6</accession>
<dbReference type="PANTHER" id="PTHR15673:SF2">
    <property type="entry name" value="IQ CALMODULIN-BINDING MOTIF-CONTAINING PROTEIN 1"/>
    <property type="match status" value="1"/>
</dbReference>
<dbReference type="SUPFAM" id="SSF52540">
    <property type="entry name" value="P-loop containing nucleoside triphosphate hydrolases"/>
    <property type="match status" value="1"/>
</dbReference>
<dbReference type="EMBL" id="AAQR03117756">
    <property type="status" value="NOT_ANNOTATED_CDS"/>
    <property type="molecule type" value="Genomic_DNA"/>
</dbReference>
<dbReference type="PROSITE" id="PS50096">
    <property type="entry name" value="IQ"/>
    <property type="match status" value="2"/>
</dbReference>
<dbReference type="GO" id="GO:0048496">
    <property type="term" value="P:maintenance of animal organ identity"/>
    <property type="evidence" value="ECO:0007669"/>
    <property type="project" value="Ensembl"/>
</dbReference>
<organism evidence="1 2">
    <name type="scientific">Otolemur garnettii</name>
    <name type="common">Small-eared galago</name>
    <name type="synonym">Garnett's greater bushbaby</name>
    <dbReference type="NCBI Taxonomy" id="30611"/>
    <lineage>
        <taxon>Eukaryota</taxon>
        <taxon>Metazoa</taxon>
        <taxon>Chordata</taxon>
        <taxon>Craniata</taxon>
        <taxon>Vertebrata</taxon>
        <taxon>Euteleostomi</taxon>
        <taxon>Mammalia</taxon>
        <taxon>Eutheria</taxon>
        <taxon>Euarchontoglires</taxon>
        <taxon>Primates</taxon>
        <taxon>Strepsirrhini</taxon>
        <taxon>Lorisiformes</taxon>
        <taxon>Galagidae</taxon>
        <taxon>Otolemur</taxon>
    </lineage>
</organism>
<dbReference type="InterPro" id="IPR000048">
    <property type="entry name" value="IQ_motif_EF-hand-BS"/>
</dbReference>
<dbReference type="STRING" id="30611.ENSOGAP00000003813"/>
<dbReference type="Ensembl" id="ENSOGAT00000004275.2">
    <property type="protein sequence ID" value="ENSOGAP00000003813.2"/>
    <property type="gene ID" value="ENSOGAG00000004271.2"/>
</dbReference>
<proteinExistence type="predicted"/>
<name>H0WPJ6_OTOGA</name>
<dbReference type="eggNOG" id="KOG0160">
    <property type="taxonomic scope" value="Eukaryota"/>
</dbReference>
<dbReference type="FunCoup" id="H0WPJ6">
    <property type="interactions" value="1812"/>
</dbReference>
<dbReference type="InterPro" id="IPR027417">
    <property type="entry name" value="P-loop_NTPase"/>
</dbReference>
<dbReference type="EMBL" id="AAQR03117754">
    <property type="status" value="NOT_ANNOTATED_CDS"/>
    <property type="molecule type" value="Genomic_DNA"/>
</dbReference>
<dbReference type="GO" id="GO:0005516">
    <property type="term" value="F:calmodulin binding"/>
    <property type="evidence" value="ECO:0007669"/>
    <property type="project" value="Ensembl"/>
</dbReference>
<dbReference type="GO" id="GO:0032391">
    <property type="term" value="C:photoreceptor connecting cilium"/>
    <property type="evidence" value="ECO:0007669"/>
    <property type="project" value="Ensembl"/>
</dbReference>
<reference evidence="1" key="3">
    <citation type="submission" date="2025-09" db="UniProtKB">
        <authorList>
            <consortium name="Ensembl"/>
        </authorList>
    </citation>
    <scope>IDENTIFICATION</scope>
</reference>
<dbReference type="GO" id="GO:0030674">
    <property type="term" value="F:protein-macromolecule adaptor activity"/>
    <property type="evidence" value="ECO:0007669"/>
    <property type="project" value="Ensembl"/>
</dbReference>
<dbReference type="Proteomes" id="UP000005225">
    <property type="component" value="Unassembled WGS sequence"/>
</dbReference>
<dbReference type="EMBL" id="AAQR03117755">
    <property type="status" value="NOT_ANNOTATED_CDS"/>
    <property type="molecule type" value="Genomic_DNA"/>
</dbReference>
<dbReference type="FunFam" id="1.20.5.190:FF:000048">
    <property type="entry name" value="IQ motif containing B1"/>
    <property type="match status" value="1"/>
</dbReference>
<dbReference type="GO" id="GO:0045494">
    <property type="term" value="P:photoreceptor cell maintenance"/>
    <property type="evidence" value="ECO:0007669"/>
    <property type="project" value="Ensembl"/>
</dbReference>
<dbReference type="EMBL" id="AAQR03117761">
    <property type="status" value="NOT_ANNOTATED_CDS"/>
    <property type="molecule type" value="Genomic_DNA"/>
</dbReference>
<dbReference type="GO" id="GO:0062063">
    <property type="term" value="F:BBSome binding"/>
    <property type="evidence" value="ECO:0007669"/>
    <property type="project" value="Ensembl"/>
</dbReference>
<dbReference type="CDD" id="cd23767">
    <property type="entry name" value="IQCD"/>
    <property type="match status" value="1"/>
</dbReference>
<dbReference type="InterPro" id="IPR028765">
    <property type="entry name" value="IQCB1"/>
</dbReference>
<dbReference type="EMBL" id="AAQR03117759">
    <property type="status" value="NOT_ANNOTATED_CDS"/>
    <property type="molecule type" value="Genomic_DNA"/>
</dbReference>